<dbReference type="GO" id="GO:0005737">
    <property type="term" value="C:cytoplasm"/>
    <property type="evidence" value="ECO:0007669"/>
    <property type="project" value="UniProtKB-SubCell"/>
</dbReference>
<dbReference type="GO" id="GO:0045944">
    <property type="term" value="P:positive regulation of transcription by RNA polymerase II"/>
    <property type="evidence" value="ECO:0007669"/>
    <property type="project" value="TreeGrafter"/>
</dbReference>
<dbReference type="Proteomes" id="UP000267096">
    <property type="component" value="Unassembled WGS sequence"/>
</dbReference>
<dbReference type="AlphaFoldDB" id="A0A0M3JWC8"/>
<evidence type="ECO:0000313" key="14">
    <source>
        <dbReference type="WBParaSite" id="ASIM_0001258001-mRNA-1"/>
    </source>
</evidence>
<dbReference type="EMBL" id="UYRR01031133">
    <property type="protein sequence ID" value="VDK46426.1"/>
    <property type="molecule type" value="Genomic_DNA"/>
</dbReference>
<dbReference type="PANTHER" id="PTHR13589">
    <property type="entry name" value="CREB-REGULATED TRANSCRIPTION COACTIVATOR"/>
    <property type="match status" value="1"/>
</dbReference>
<feature type="compositionally biased region" description="Polar residues" evidence="10">
    <location>
        <begin position="249"/>
        <end position="265"/>
    </location>
</feature>
<evidence type="ECO:0000256" key="6">
    <source>
        <dbReference type="ARBA" id="ARBA00023015"/>
    </source>
</evidence>
<reference evidence="12 13" key="2">
    <citation type="submission" date="2018-11" db="EMBL/GenBank/DDBJ databases">
        <authorList>
            <consortium name="Pathogen Informatics"/>
        </authorList>
    </citation>
    <scope>NUCLEOTIDE SEQUENCE [LARGE SCALE GENOMIC DNA]</scope>
</reference>
<evidence type="ECO:0000313" key="12">
    <source>
        <dbReference type="EMBL" id="VDK46426.1"/>
    </source>
</evidence>
<gene>
    <name evidence="12" type="ORF">ASIM_LOCUS12046</name>
</gene>
<evidence type="ECO:0000256" key="2">
    <source>
        <dbReference type="ARBA" id="ARBA00004496"/>
    </source>
</evidence>
<keyword evidence="13" id="KW-1185">Reference proteome</keyword>
<dbReference type="GO" id="GO:0008140">
    <property type="term" value="F:cAMP response element binding protein binding"/>
    <property type="evidence" value="ECO:0007669"/>
    <property type="project" value="InterPro"/>
</dbReference>
<dbReference type="GO" id="GO:0051289">
    <property type="term" value="P:protein homotetramerization"/>
    <property type="evidence" value="ECO:0007669"/>
    <property type="project" value="InterPro"/>
</dbReference>
<dbReference type="InterPro" id="IPR024783">
    <property type="entry name" value="TORC_N"/>
</dbReference>
<dbReference type="OrthoDB" id="8947034at2759"/>
<evidence type="ECO:0000256" key="5">
    <source>
        <dbReference type="ARBA" id="ARBA00022553"/>
    </source>
</evidence>
<evidence type="ECO:0000256" key="4">
    <source>
        <dbReference type="ARBA" id="ARBA00022490"/>
    </source>
</evidence>
<evidence type="ECO:0000256" key="3">
    <source>
        <dbReference type="ARBA" id="ARBA00007167"/>
    </source>
</evidence>
<dbReference type="PANTHER" id="PTHR13589:SF15">
    <property type="entry name" value="CREB-REGULATED TRANSCRIPTION COACTIVATOR, ISOFORM B"/>
    <property type="match status" value="1"/>
</dbReference>
<sequence length="337" mass="37345">MAQGTPRKFSEKIAIMERKQNEDHEAFTSVMRDVRAITSTSAAASPICSSPGALAPPLHWNRPGGSLPNVHEMVQQPVQNWPFWPSQSVPHPSRGRSPGAHYHPYKQTKPQERVPPLDYHHVPYPPGSHLQPPDAMWSKARSDPAIHMNVYQQQQQQQQQQQSSQNFAMQELRAQQASNFQQQTSFQPTQLFINAQQRPNRDDCIVGSLPNIPAPGTAAAVQQQQAPCVYPHQPVGQRHSMGVCHTLATPPSMSETQSAPTSPAQSAEMPAPPSWPLRNYSNSPESLEIPNIVLTGTDGQLDCFQDLQDLHLDATELQQLLNSGEHVDPACETQLLD</sequence>
<dbReference type="InterPro" id="IPR024786">
    <property type="entry name" value="TORC"/>
</dbReference>
<dbReference type="GO" id="GO:0005634">
    <property type="term" value="C:nucleus"/>
    <property type="evidence" value="ECO:0007669"/>
    <property type="project" value="UniProtKB-SubCell"/>
</dbReference>
<evidence type="ECO:0000313" key="13">
    <source>
        <dbReference type="Proteomes" id="UP000267096"/>
    </source>
</evidence>
<evidence type="ECO:0000256" key="9">
    <source>
        <dbReference type="ARBA" id="ARBA00023242"/>
    </source>
</evidence>
<keyword evidence="9" id="KW-0539">Nucleus</keyword>
<keyword evidence="7" id="KW-0010">Activator</keyword>
<dbReference type="WBParaSite" id="ASIM_0001258001-mRNA-1">
    <property type="protein sequence ID" value="ASIM_0001258001-mRNA-1"/>
    <property type="gene ID" value="ASIM_0001258001"/>
</dbReference>
<evidence type="ECO:0000256" key="10">
    <source>
        <dbReference type="SAM" id="MobiDB-lite"/>
    </source>
</evidence>
<feature type="domain" description="Transducer of regulated CREB activity N-terminal" evidence="11">
    <location>
        <begin position="5"/>
        <end position="42"/>
    </location>
</feature>
<keyword evidence="6" id="KW-0805">Transcription regulation</keyword>
<protein>
    <submittedName>
        <fullName evidence="14">TORC_N domain-containing protein</fullName>
    </submittedName>
</protein>
<evidence type="ECO:0000259" key="11">
    <source>
        <dbReference type="Pfam" id="PF12884"/>
    </source>
</evidence>
<accession>A0A0M3JWC8</accession>
<dbReference type="Pfam" id="PF12884">
    <property type="entry name" value="TORC_N"/>
    <property type="match status" value="1"/>
</dbReference>
<organism evidence="14">
    <name type="scientific">Anisakis simplex</name>
    <name type="common">Herring worm</name>
    <dbReference type="NCBI Taxonomy" id="6269"/>
    <lineage>
        <taxon>Eukaryota</taxon>
        <taxon>Metazoa</taxon>
        <taxon>Ecdysozoa</taxon>
        <taxon>Nematoda</taxon>
        <taxon>Chromadorea</taxon>
        <taxon>Rhabditida</taxon>
        <taxon>Spirurina</taxon>
        <taxon>Ascaridomorpha</taxon>
        <taxon>Ascaridoidea</taxon>
        <taxon>Anisakidae</taxon>
        <taxon>Anisakis</taxon>
        <taxon>Anisakis simplex complex</taxon>
    </lineage>
</organism>
<comment type="subcellular location">
    <subcellularLocation>
        <location evidence="2">Cytoplasm</location>
    </subcellularLocation>
    <subcellularLocation>
        <location evidence="1">Nucleus</location>
    </subcellularLocation>
</comment>
<keyword evidence="8" id="KW-0804">Transcription</keyword>
<evidence type="ECO:0000256" key="1">
    <source>
        <dbReference type="ARBA" id="ARBA00004123"/>
    </source>
</evidence>
<keyword evidence="4" id="KW-0963">Cytoplasm</keyword>
<feature type="region of interest" description="Disordered" evidence="10">
    <location>
        <begin position="83"/>
        <end position="115"/>
    </location>
</feature>
<evidence type="ECO:0000256" key="8">
    <source>
        <dbReference type="ARBA" id="ARBA00023163"/>
    </source>
</evidence>
<keyword evidence="5" id="KW-0597">Phosphoprotein</keyword>
<comment type="similarity">
    <text evidence="3">Belongs to the TORC family.</text>
</comment>
<evidence type="ECO:0000256" key="7">
    <source>
        <dbReference type="ARBA" id="ARBA00023159"/>
    </source>
</evidence>
<proteinExistence type="inferred from homology"/>
<name>A0A0M3JWC8_ANISI</name>
<reference evidence="14" key="1">
    <citation type="submission" date="2017-02" db="UniProtKB">
        <authorList>
            <consortium name="WormBaseParasite"/>
        </authorList>
    </citation>
    <scope>IDENTIFICATION</scope>
</reference>
<feature type="region of interest" description="Disordered" evidence="10">
    <location>
        <begin position="249"/>
        <end position="282"/>
    </location>
</feature>